<evidence type="ECO:0000313" key="2">
    <source>
        <dbReference type="EMBL" id="VYU21235.1"/>
    </source>
</evidence>
<name>A0A6N3CZ94_9FIRM</name>
<proteinExistence type="predicted"/>
<dbReference type="EMBL" id="CACRUP010000023">
    <property type="protein sequence ID" value="VYU21235.1"/>
    <property type="molecule type" value="Genomic_DNA"/>
</dbReference>
<evidence type="ECO:0000256" key="1">
    <source>
        <dbReference type="SAM" id="Phobius"/>
    </source>
</evidence>
<organism evidence="2">
    <name type="scientific">Peptoniphilus gorbachii</name>
    <dbReference type="NCBI Taxonomy" id="411567"/>
    <lineage>
        <taxon>Bacteria</taxon>
        <taxon>Bacillati</taxon>
        <taxon>Bacillota</taxon>
        <taxon>Tissierellia</taxon>
        <taxon>Tissierellales</taxon>
        <taxon>Peptoniphilaceae</taxon>
        <taxon>Peptoniphilus</taxon>
    </lineage>
</organism>
<dbReference type="AlphaFoldDB" id="A0A6N3CZ94"/>
<feature type="transmembrane region" description="Helical" evidence="1">
    <location>
        <begin position="68"/>
        <end position="94"/>
    </location>
</feature>
<protein>
    <submittedName>
        <fullName evidence="2">Uncharacterized protein</fullName>
    </submittedName>
</protein>
<keyword evidence="1" id="KW-0812">Transmembrane</keyword>
<sequence>MELKHQKRCDDMNFFEDLQLVYKKAGQDTLLKIKKAPQFLIFPFIYGIIYMLGLFLIGRLLARSYAPIIGFIIPLLTALILSSYFSVLSDLIYYNRISFRNFSKTFMAYFASIYSVYFILMIISFLMPGIGVMMGATTLVGALIALALNPIAESIYIRGEYYTSAYTHSLSFMKENFLLWTLPFLIYLGILHLLGFDFTFMISSNSIVDIPLGENIMTGLSYLNPIDPYNIKVLIASIITAVYAIFRGNLYRILVGSTRRKRAYMGEL</sequence>
<feature type="transmembrane region" description="Helical" evidence="1">
    <location>
        <begin position="106"/>
        <end position="127"/>
    </location>
</feature>
<feature type="transmembrane region" description="Helical" evidence="1">
    <location>
        <begin position="39"/>
        <end position="62"/>
    </location>
</feature>
<keyword evidence="1" id="KW-1133">Transmembrane helix</keyword>
<accession>A0A6N3CZ94</accession>
<feature type="transmembrane region" description="Helical" evidence="1">
    <location>
        <begin position="177"/>
        <end position="196"/>
    </location>
</feature>
<reference evidence="2" key="1">
    <citation type="submission" date="2019-11" db="EMBL/GenBank/DDBJ databases">
        <authorList>
            <person name="Feng L."/>
        </authorList>
    </citation>
    <scope>NUCLEOTIDE SEQUENCE</scope>
    <source>
        <strain evidence="2">PgorbachiiLFYP46</strain>
    </source>
</reference>
<keyword evidence="1" id="KW-0472">Membrane</keyword>
<gene>
    <name evidence="2" type="ORF">PGLFYP46_00532</name>
</gene>
<feature type="transmembrane region" description="Helical" evidence="1">
    <location>
        <begin position="233"/>
        <end position="255"/>
    </location>
</feature>
<feature type="transmembrane region" description="Helical" evidence="1">
    <location>
        <begin position="133"/>
        <end position="156"/>
    </location>
</feature>